<gene>
    <name evidence="1" type="ORF">E2C01_095299</name>
</gene>
<organism evidence="1 2">
    <name type="scientific">Portunus trituberculatus</name>
    <name type="common">Swimming crab</name>
    <name type="synonym">Neptunus trituberculatus</name>
    <dbReference type="NCBI Taxonomy" id="210409"/>
    <lineage>
        <taxon>Eukaryota</taxon>
        <taxon>Metazoa</taxon>
        <taxon>Ecdysozoa</taxon>
        <taxon>Arthropoda</taxon>
        <taxon>Crustacea</taxon>
        <taxon>Multicrustacea</taxon>
        <taxon>Malacostraca</taxon>
        <taxon>Eumalacostraca</taxon>
        <taxon>Eucarida</taxon>
        <taxon>Decapoda</taxon>
        <taxon>Pleocyemata</taxon>
        <taxon>Brachyura</taxon>
        <taxon>Eubrachyura</taxon>
        <taxon>Portunoidea</taxon>
        <taxon>Portunidae</taxon>
        <taxon>Portuninae</taxon>
        <taxon>Portunus</taxon>
    </lineage>
</organism>
<protein>
    <submittedName>
        <fullName evidence="1">Uncharacterized protein</fullName>
    </submittedName>
</protein>
<evidence type="ECO:0000313" key="2">
    <source>
        <dbReference type="Proteomes" id="UP000324222"/>
    </source>
</evidence>
<evidence type="ECO:0000313" key="1">
    <source>
        <dbReference type="EMBL" id="MPC99857.1"/>
    </source>
</evidence>
<dbReference type="Proteomes" id="UP000324222">
    <property type="component" value="Unassembled WGS sequence"/>
</dbReference>
<reference evidence="1 2" key="1">
    <citation type="submission" date="2019-05" db="EMBL/GenBank/DDBJ databases">
        <title>Another draft genome of Portunus trituberculatus and its Hox gene families provides insights of decapod evolution.</title>
        <authorList>
            <person name="Jeong J.-H."/>
            <person name="Song I."/>
            <person name="Kim S."/>
            <person name="Choi T."/>
            <person name="Kim D."/>
            <person name="Ryu S."/>
            <person name="Kim W."/>
        </authorList>
    </citation>
    <scope>NUCLEOTIDE SEQUENCE [LARGE SCALE GENOMIC DNA]</scope>
    <source>
        <tissue evidence="1">Muscle</tissue>
    </source>
</reference>
<proteinExistence type="predicted"/>
<name>A0A5B7K3F6_PORTR</name>
<comment type="caution">
    <text evidence="1">The sequence shown here is derived from an EMBL/GenBank/DDBJ whole genome shotgun (WGS) entry which is preliminary data.</text>
</comment>
<dbReference type="AlphaFoldDB" id="A0A5B7K3F6"/>
<sequence length="73" mass="8481">MESVRMAAYKLNMPSRLKSLDTPADELKRVYLTLIQQLEDVQKRVCKIILCPAYINYDHALTTFSLPKLSTRH</sequence>
<accession>A0A5B7K3F6</accession>
<keyword evidence="2" id="KW-1185">Reference proteome</keyword>
<dbReference type="EMBL" id="VSRR010120249">
    <property type="protein sequence ID" value="MPC99857.1"/>
    <property type="molecule type" value="Genomic_DNA"/>
</dbReference>